<feature type="transmembrane region" description="Helical" evidence="7">
    <location>
        <begin position="159"/>
        <end position="179"/>
    </location>
</feature>
<keyword evidence="2" id="KW-0813">Transport</keyword>
<evidence type="ECO:0000313" key="9">
    <source>
        <dbReference type="Proteomes" id="UP001139308"/>
    </source>
</evidence>
<comment type="subcellular location">
    <subcellularLocation>
        <location evidence="1">Cell membrane</location>
        <topology evidence="1">Multi-pass membrane protein</topology>
    </subcellularLocation>
</comment>
<feature type="transmembrane region" description="Helical" evidence="7">
    <location>
        <begin position="482"/>
        <end position="499"/>
    </location>
</feature>
<evidence type="ECO:0000256" key="6">
    <source>
        <dbReference type="ARBA" id="ARBA00023136"/>
    </source>
</evidence>
<feature type="transmembrane region" description="Helical" evidence="7">
    <location>
        <begin position="536"/>
        <end position="558"/>
    </location>
</feature>
<dbReference type="GO" id="GO:0022857">
    <property type="term" value="F:transmembrane transporter activity"/>
    <property type="evidence" value="ECO:0007669"/>
    <property type="project" value="InterPro"/>
</dbReference>
<feature type="transmembrane region" description="Helical" evidence="7">
    <location>
        <begin position="458"/>
        <end position="476"/>
    </location>
</feature>
<evidence type="ECO:0000256" key="2">
    <source>
        <dbReference type="ARBA" id="ARBA00022448"/>
    </source>
</evidence>
<reference evidence="8" key="1">
    <citation type="submission" date="2022-01" db="EMBL/GenBank/DDBJ databases">
        <title>Genome sequence and assembly of Parabukholderia sp. RG36.</title>
        <authorList>
            <person name="Chhetri G."/>
        </authorList>
    </citation>
    <scope>NUCLEOTIDE SEQUENCE</scope>
    <source>
        <strain evidence="8">RG36</strain>
    </source>
</reference>
<feature type="transmembrane region" description="Helical" evidence="7">
    <location>
        <begin position="429"/>
        <end position="446"/>
    </location>
</feature>
<dbReference type="Proteomes" id="UP001139308">
    <property type="component" value="Unassembled WGS sequence"/>
</dbReference>
<keyword evidence="6 7" id="KW-0472">Membrane</keyword>
<evidence type="ECO:0000256" key="7">
    <source>
        <dbReference type="SAM" id="Phobius"/>
    </source>
</evidence>
<evidence type="ECO:0000256" key="4">
    <source>
        <dbReference type="ARBA" id="ARBA00022692"/>
    </source>
</evidence>
<dbReference type="GO" id="GO:0005886">
    <property type="term" value="C:plasma membrane"/>
    <property type="evidence" value="ECO:0007669"/>
    <property type="project" value="UniProtKB-SubCell"/>
</dbReference>
<proteinExistence type="predicted"/>
<evidence type="ECO:0000256" key="3">
    <source>
        <dbReference type="ARBA" id="ARBA00022475"/>
    </source>
</evidence>
<feature type="transmembrane region" description="Helical" evidence="7">
    <location>
        <begin position="129"/>
        <end position="147"/>
    </location>
</feature>
<evidence type="ECO:0000256" key="1">
    <source>
        <dbReference type="ARBA" id="ARBA00004651"/>
    </source>
</evidence>
<dbReference type="EMBL" id="JAKLJA010000004">
    <property type="protein sequence ID" value="MCG5073257.1"/>
    <property type="molecule type" value="Genomic_DNA"/>
</dbReference>
<evidence type="ECO:0000313" key="8">
    <source>
        <dbReference type="EMBL" id="MCG5073257.1"/>
    </source>
</evidence>
<dbReference type="PANTHER" id="PTHR30509">
    <property type="entry name" value="P-HYDROXYBENZOIC ACID EFFLUX PUMP SUBUNIT-RELATED"/>
    <property type="match status" value="1"/>
</dbReference>
<dbReference type="AlphaFoldDB" id="A0A9X1RNZ6"/>
<dbReference type="PANTHER" id="PTHR30509:SF9">
    <property type="entry name" value="MULTIDRUG RESISTANCE PROTEIN MDTO"/>
    <property type="match status" value="1"/>
</dbReference>
<gene>
    <name evidence="8" type="ORF">L5014_07745</name>
</gene>
<comment type="caution">
    <text evidence="8">The sequence shown here is derived from an EMBL/GenBank/DDBJ whole genome shotgun (WGS) entry which is preliminary data.</text>
</comment>
<organism evidence="8 9">
    <name type="scientific">Paraburkholderia tagetis</name>
    <dbReference type="NCBI Taxonomy" id="2913261"/>
    <lineage>
        <taxon>Bacteria</taxon>
        <taxon>Pseudomonadati</taxon>
        <taxon>Pseudomonadota</taxon>
        <taxon>Betaproteobacteria</taxon>
        <taxon>Burkholderiales</taxon>
        <taxon>Burkholderiaceae</taxon>
        <taxon>Paraburkholderia</taxon>
    </lineage>
</organism>
<sequence length="746" mass="80178">MSTPSATRPHGYTAIVSAFRQYVQDDGARLLHVLKTVLAVLLATGISMRLELSAPRTAMVSVVILMMHQHTGMVMARGFYRGLGMVVGNLAALVLFALFPQERVLFLTALSVWIGLCVWGAASYRNYQSYGFVLAGYATCIAALPAIDHPYGILDNVVTGLSEVSIGILCASLVSALILPLHVRDILLRLGASHFSGFLGFARTALTGKLEPLELGRTQLALIAERAQLENLRSAAVFENPDLRIRNAIMTRLASEFLDANTRLHLLYQFRQRLRTNLRSDLADAANAADMADALFARLAALLPERIDPAHPDLERLREFDAALTTLLERLPSLQADQRRALMHEDAATRQLAESAVPHLENAATSLQAYLRDFILLRSANFSQDPARAQRPVRIVTTANRMVSMAAGFRATCAIGAVSLFWIATGWTGASGAVISAAIASALYSIMPAPAAATRQMALGCGAAWLASLFFNFVVLPRLDGFVLLAAAIAPVIMIGSYLNSWPKTATIGLGFNIYFCFLSNPLNPSIYSPTSALDAGFAAMLGIAAASLAYSIVAPYAGNWVTGLYLRELRKLVARTACDGPLDGLRLRFDSGVRDFVQQIGARPATGRYSQAVLHAWSFASIEIGRGVIDLREMVTSAPLPASWRTFETDLRKAVAQAFASPARDTCLNALRSVEAALSALPLSAHEATKASEANVAGGADEARAVPVNAPADLALIRLRSTLNAIRLSLQDNLVPLGGRAGDIR</sequence>
<feature type="transmembrane region" description="Helical" evidence="7">
    <location>
        <begin position="104"/>
        <end position="122"/>
    </location>
</feature>
<keyword evidence="3" id="KW-1003">Cell membrane</keyword>
<keyword evidence="4 7" id="KW-0812">Transmembrane</keyword>
<keyword evidence="9" id="KW-1185">Reference proteome</keyword>
<accession>A0A9X1RNZ6</accession>
<dbReference type="RefSeq" id="WP_238462998.1">
    <property type="nucleotide sequence ID" value="NZ_JAKLJA010000004.1"/>
</dbReference>
<dbReference type="Pfam" id="PF04632">
    <property type="entry name" value="FUSC"/>
    <property type="match status" value="1"/>
</dbReference>
<name>A0A9X1RNZ6_9BURK</name>
<keyword evidence="5 7" id="KW-1133">Transmembrane helix</keyword>
<protein>
    <submittedName>
        <fullName evidence="8">FUSC family protein</fullName>
    </submittedName>
</protein>
<evidence type="ECO:0000256" key="5">
    <source>
        <dbReference type="ARBA" id="ARBA00022989"/>
    </source>
</evidence>
<feature type="transmembrane region" description="Helical" evidence="7">
    <location>
        <begin position="78"/>
        <end position="98"/>
    </location>
</feature>
<dbReference type="InterPro" id="IPR006726">
    <property type="entry name" value="PHBA_efflux_AaeB/fusaric-R"/>
</dbReference>